<dbReference type="RefSeq" id="WP_094397385.1">
    <property type="nucleotide sequence ID" value="NZ_CP016893.1"/>
</dbReference>
<sequence length="472" mass="55086">MRSYEIIQHSLQKFLLVVEKIIGLLDGKYTYLEFEEELKKILNELGKEICADVLHELDQSIYKDKHKRKNWVVVQKDCERTITTVFGDITYKRRYYKNKETGEKAYLVDKAAGIQKYERIDAELKADITDLSTILSYQKTTQELKRNGANCNVSRQTVMNTLRKIDNLQTYEKPKTKKEIETLYIEADEDHIHLQNGRPDIVKLIYVHEGKQTITKGRNELKNAVYFSGVYEGEKVEELWKEVWEYIVSTYNEDKIKRIYVSGDGAEWIKFGVKYLPNAVYVLDLFHLQKYITAAIKEDKKTKREFWKAIFKADKQKVNELLTQKYKELELNGTENPVTKCQTYINNNWDGINSYSLYKKEITGCSAESHVSHVLSERLSRRPISWSKVGAHKMAKLRAIKASGILLKDVILKQQYECLKPIEIPKQTIYKAKQQLKKIKSTYENIISLPILQNKKTLTSQAIKSLLLRSAI</sequence>
<comment type="similarity">
    <text evidence="1">Belongs to the UPF0236 family.</text>
</comment>
<evidence type="ECO:0000256" key="1">
    <source>
        <dbReference type="ARBA" id="ARBA00006539"/>
    </source>
</evidence>
<gene>
    <name evidence="2" type="ORF">Thert_01754</name>
</gene>
<dbReference type="InterPro" id="IPR009620">
    <property type="entry name" value="UPF0236"/>
</dbReference>
<dbReference type="Proteomes" id="UP000214975">
    <property type="component" value="Chromosome"/>
</dbReference>
<proteinExistence type="inferred from homology"/>
<accession>A0A223HZ50</accession>
<name>A0A223HZ50_THETR</name>
<dbReference type="Pfam" id="PF06782">
    <property type="entry name" value="UPF0236"/>
    <property type="match status" value="1"/>
</dbReference>
<organism evidence="2 3">
    <name type="scientific">Thermoanaerobacterium thermosaccharolyticum</name>
    <name type="common">Clostridium thermosaccharolyticum</name>
    <dbReference type="NCBI Taxonomy" id="1517"/>
    <lineage>
        <taxon>Bacteria</taxon>
        <taxon>Bacillati</taxon>
        <taxon>Bacillota</taxon>
        <taxon>Clostridia</taxon>
        <taxon>Thermoanaerobacterales</taxon>
        <taxon>Thermoanaerobacteraceae</taxon>
        <taxon>Thermoanaerobacterium</taxon>
    </lineage>
</organism>
<evidence type="ECO:0000313" key="3">
    <source>
        <dbReference type="Proteomes" id="UP000214975"/>
    </source>
</evidence>
<evidence type="ECO:0008006" key="4">
    <source>
        <dbReference type="Google" id="ProtNLM"/>
    </source>
</evidence>
<evidence type="ECO:0000313" key="2">
    <source>
        <dbReference type="EMBL" id="AST57748.1"/>
    </source>
</evidence>
<dbReference type="NCBIfam" id="NF033529">
    <property type="entry name" value="transpos_ISLre2"/>
    <property type="match status" value="1"/>
</dbReference>
<dbReference type="AlphaFoldDB" id="A0A223HZ50"/>
<dbReference type="EMBL" id="CP016893">
    <property type="protein sequence ID" value="AST57748.1"/>
    <property type="molecule type" value="Genomic_DNA"/>
</dbReference>
<reference evidence="2 3" key="1">
    <citation type="submission" date="2016-08" db="EMBL/GenBank/DDBJ databases">
        <title>A novel genetic cassette of butanologenic Thermoanaerobacterium thermosaccharolyticum that directly convert cellulose to butanol.</title>
        <authorList>
            <person name="Li T."/>
            <person name="He J."/>
        </authorList>
    </citation>
    <scope>NUCLEOTIDE SEQUENCE [LARGE SCALE GENOMIC DNA]</scope>
    <source>
        <strain evidence="2 3">TG57</strain>
    </source>
</reference>
<protein>
    <recommendedName>
        <fullName evidence="4">ISLre2 family transposase</fullName>
    </recommendedName>
</protein>